<dbReference type="EMBL" id="BJVC01000005">
    <property type="protein sequence ID" value="GEL02900.1"/>
    <property type="molecule type" value="Genomic_DNA"/>
</dbReference>
<comment type="caution">
    <text evidence="1">The sequence shown here is derived from an EMBL/GenBank/DDBJ whole genome shotgun (WGS) entry which is preliminary data.</text>
</comment>
<evidence type="ECO:0008006" key="3">
    <source>
        <dbReference type="Google" id="ProtNLM"/>
    </source>
</evidence>
<protein>
    <recommendedName>
        <fullName evidence="3">Mitomycin resistance protein</fullName>
    </recommendedName>
</protein>
<dbReference type="AlphaFoldDB" id="A0A511BRG4"/>
<proteinExistence type="predicted"/>
<dbReference type="RefSeq" id="WP_147093987.1">
    <property type="nucleotide sequence ID" value="NZ_BJVC01000005.1"/>
</dbReference>
<evidence type="ECO:0000313" key="2">
    <source>
        <dbReference type="Proteomes" id="UP000321405"/>
    </source>
</evidence>
<dbReference type="Proteomes" id="UP000321405">
    <property type="component" value="Unassembled WGS sequence"/>
</dbReference>
<sequence>MTDEAPPAGDTALRALRNIGPAAYRDLAFLGIVDRAQLALCEPDTLYRRLCVETGVRHDPCVHDVFASAIHQARTGEACDWWHFTPGRKERQKNGSFVSLPETVRNS</sequence>
<name>A0A511BRG4_9PROT</name>
<dbReference type="Gene3D" id="1.10.150.20">
    <property type="entry name" value="5' to 3' exonuclease, C-terminal subdomain"/>
    <property type="match status" value="1"/>
</dbReference>
<dbReference type="InterPro" id="IPR021725">
    <property type="entry name" value="Cdd1"/>
</dbReference>
<evidence type="ECO:0000313" key="1">
    <source>
        <dbReference type="EMBL" id="GEL02900.1"/>
    </source>
</evidence>
<gene>
    <name evidence="1" type="ORF">SSA02_20630</name>
</gene>
<reference evidence="1 2" key="1">
    <citation type="submission" date="2019-07" db="EMBL/GenBank/DDBJ databases">
        <title>Whole genome shotgun sequence of Swaminathania salitolerans NBRC 104436.</title>
        <authorList>
            <person name="Hosoyama A."/>
            <person name="Uohara A."/>
            <person name="Ohji S."/>
            <person name="Ichikawa N."/>
        </authorList>
    </citation>
    <scope>NUCLEOTIDE SEQUENCE [LARGE SCALE GENOMIC DNA]</scope>
    <source>
        <strain evidence="1 2">NBRC 104436</strain>
    </source>
</reference>
<organism evidence="1 2">
    <name type="scientific">Swaminathania salitolerans</name>
    <dbReference type="NCBI Taxonomy" id="182838"/>
    <lineage>
        <taxon>Bacteria</taxon>
        <taxon>Pseudomonadati</taxon>
        <taxon>Pseudomonadota</taxon>
        <taxon>Alphaproteobacteria</taxon>
        <taxon>Acetobacterales</taxon>
        <taxon>Acetobacteraceae</taxon>
        <taxon>Swaminathania</taxon>
    </lineage>
</organism>
<dbReference type="OrthoDB" id="7173324at2"/>
<accession>A0A511BRG4</accession>
<dbReference type="Pfam" id="PF11731">
    <property type="entry name" value="Cdd1"/>
    <property type="match status" value="1"/>
</dbReference>
<keyword evidence="2" id="KW-1185">Reference proteome</keyword>